<keyword evidence="1" id="KW-1133">Transmembrane helix</keyword>
<comment type="caution">
    <text evidence="2">The sequence shown here is derived from an EMBL/GenBank/DDBJ whole genome shotgun (WGS) entry which is preliminary data.</text>
</comment>
<reference evidence="2" key="1">
    <citation type="journal article" date="2022" name="Int. J. Mol. Sci.">
        <title>Draft Genome of Tanacetum Coccineum: Genomic Comparison of Closely Related Tanacetum-Family Plants.</title>
        <authorList>
            <person name="Yamashiro T."/>
            <person name="Shiraishi A."/>
            <person name="Nakayama K."/>
            <person name="Satake H."/>
        </authorList>
    </citation>
    <scope>NUCLEOTIDE SEQUENCE</scope>
</reference>
<feature type="transmembrane region" description="Helical" evidence="1">
    <location>
        <begin position="73"/>
        <end position="93"/>
    </location>
</feature>
<dbReference type="Proteomes" id="UP001151760">
    <property type="component" value="Unassembled WGS sequence"/>
</dbReference>
<evidence type="ECO:0000256" key="1">
    <source>
        <dbReference type="SAM" id="Phobius"/>
    </source>
</evidence>
<proteinExistence type="predicted"/>
<keyword evidence="3" id="KW-1185">Reference proteome</keyword>
<feature type="transmembrane region" description="Helical" evidence="1">
    <location>
        <begin position="33"/>
        <end position="52"/>
    </location>
</feature>
<organism evidence="2 3">
    <name type="scientific">Tanacetum coccineum</name>
    <dbReference type="NCBI Taxonomy" id="301880"/>
    <lineage>
        <taxon>Eukaryota</taxon>
        <taxon>Viridiplantae</taxon>
        <taxon>Streptophyta</taxon>
        <taxon>Embryophyta</taxon>
        <taxon>Tracheophyta</taxon>
        <taxon>Spermatophyta</taxon>
        <taxon>Magnoliopsida</taxon>
        <taxon>eudicotyledons</taxon>
        <taxon>Gunneridae</taxon>
        <taxon>Pentapetalae</taxon>
        <taxon>asterids</taxon>
        <taxon>campanulids</taxon>
        <taxon>Asterales</taxon>
        <taxon>Asteraceae</taxon>
        <taxon>Asteroideae</taxon>
        <taxon>Anthemideae</taxon>
        <taxon>Anthemidinae</taxon>
        <taxon>Tanacetum</taxon>
    </lineage>
</organism>
<evidence type="ECO:0000313" key="2">
    <source>
        <dbReference type="EMBL" id="GJT34565.1"/>
    </source>
</evidence>
<keyword evidence="1" id="KW-0812">Transmembrane</keyword>
<dbReference type="EMBL" id="BQNB010014975">
    <property type="protein sequence ID" value="GJT34565.1"/>
    <property type="molecule type" value="Genomic_DNA"/>
</dbReference>
<keyword evidence="1" id="KW-0472">Membrane</keyword>
<gene>
    <name evidence="2" type="ORF">Tco_0924984</name>
</gene>
<sequence length="147" mass="15696">MNPSIRFFSDLDEPRNPGLLPSPFNIPAPTASVLPLVAVVVVVVVCAGGCSLKVSLNSSFYSLSKAFNKSADFLTYPLARGLAISNCILHYWLGIPLGPRYKVGESSSAAAAKPAGGLRADYGFVATMDREIRRDLERDVGYGITDS</sequence>
<name>A0ABQ5D5K0_9ASTR</name>
<accession>A0ABQ5D5K0</accession>
<protein>
    <submittedName>
        <fullName evidence="2">Uncharacterized protein</fullName>
    </submittedName>
</protein>
<evidence type="ECO:0000313" key="3">
    <source>
        <dbReference type="Proteomes" id="UP001151760"/>
    </source>
</evidence>
<reference evidence="2" key="2">
    <citation type="submission" date="2022-01" db="EMBL/GenBank/DDBJ databases">
        <authorList>
            <person name="Yamashiro T."/>
            <person name="Shiraishi A."/>
            <person name="Satake H."/>
            <person name="Nakayama K."/>
        </authorList>
    </citation>
    <scope>NUCLEOTIDE SEQUENCE</scope>
</reference>